<reference evidence="2 3" key="1">
    <citation type="journal article" date="2014" name="Proc. Natl. Acad. Sci. U.S.A.">
        <title>Molecular dissection of the evolution of carbapenem-resistant multilocus sequence type 258 Klebsiella pneumoniae.</title>
        <authorList>
            <person name="Deleo F.R."/>
            <person name="Chen L."/>
            <person name="Porcella S.F."/>
            <person name="Martens C.A."/>
            <person name="Kobayashi S.D."/>
            <person name="Porter A.R."/>
            <person name="Chavda K.D."/>
            <person name="Jacobs M.R."/>
            <person name="Mathema B."/>
            <person name="Olsen R.J."/>
            <person name="Bonomo R.A."/>
            <person name="Musser J.M."/>
            <person name="Kreiswirth B.N."/>
        </authorList>
    </citation>
    <scope>NUCLEOTIDE SEQUENCE [LARGE SCALE GENOMIC DNA]</scope>
    <source>
        <strain evidence="2">30684/NJST258_2</strain>
    </source>
</reference>
<evidence type="ECO:0000313" key="2">
    <source>
        <dbReference type="EMBL" id="AHM78705.1"/>
    </source>
</evidence>
<dbReference type="HOGENOM" id="CLU_218355_0_0_6"/>
<evidence type="ECO:0000313" key="3">
    <source>
        <dbReference type="Proteomes" id="UP000019586"/>
    </source>
</evidence>
<accession>W8UI39</accession>
<keyword evidence="1" id="KW-0812">Transmembrane</keyword>
<dbReference type="AlphaFoldDB" id="W8UI39"/>
<dbReference type="Proteomes" id="UP000019586">
    <property type="component" value="Chromosome"/>
</dbReference>
<sequence>MNFFLNHYVNAFVECFVLILVQLAFLRLLKIIRM</sequence>
<evidence type="ECO:0000256" key="1">
    <source>
        <dbReference type="SAM" id="Phobius"/>
    </source>
</evidence>
<proteinExistence type="predicted"/>
<organism evidence="2 3">
    <name type="scientific">Klebsiella pneumoniae 30684/NJST258_2</name>
    <dbReference type="NCBI Taxonomy" id="1420013"/>
    <lineage>
        <taxon>Bacteria</taxon>
        <taxon>Pseudomonadati</taxon>
        <taxon>Pseudomonadota</taxon>
        <taxon>Gammaproteobacteria</taxon>
        <taxon>Enterobacterales</taxon>
        <taxon>Enterobacteriaceae</taxon>
        <taxon>Klebsiella/Raoultella group</taxon>
        <taxon>Klebsiella</taxon>
        <taxon>Klebsiella pneumoniae complex</taxon>
    </lineage>
</organism>
<dbReference type="EMBL" id="CP006918">
    <property type="protein sequence ID" value="AHM78705.1"/>
    <property type="molecule type" value="Genomic_DNA"/>
</dbReference>
<keyword evidence="1" id="KW-1133">Transmembrane helix</keyword>
<keyword evidence="1" id="KW-0472">Membrane</keyword>
<name>W8UI39_KLEPN</name>
<feature type="transmembrane region" description="Helical" evidence="1">
    <location>
        <begin position="6"/>
        <end position="29"/>
    </location>
</feature>
<dbReference type="KEGG" id="kps:KPNJ2_01925"/>
<protein>
    <submittedName>
        <fullName evidence="2">Uncharacterized protein</fullName>
    </submittedName>
</protein>
<gene>
    <name evidence="2" type="ORF">KPNJ2_01925</name>
</gene>